<comment type="caution">
    <text evidence="1">The sequence shown here is derived from an EMBL/GenBank/DDBJ whole genome shotgun (WGS) entry which is preliminary data.</text>
</comment>
<gene>
    <name evidence="1" type="ORF">SDC9_37416</name>
</gene>
<name>A0A644VJ27_9ZZZZ</name>
<evidence type="ECO:0008006" key="2">
    <source>
        <dbReference type="Google" id="ProtNLM"/>
    </source>
</evidence>
<protein>
    <recommendedName>
        <fullName evidence="2">Lipid A 3-O-deacylase PagL</fullName>
    </recommendedName>
</protein>
<evidence type="ECO:0000313" key="1">
    <source>
        <dbReference type="EMBL" id="MPL91348.1"/>
    </source>
</evidence>
<organism evidence="1">
    <name type="scientific">bioreactor metagenome</name>
    <dbReference type="NCBI Taxonomy" id="1076179"/>
    <lineage>
        <taxon>unclassified sequences</taxon>
        <taxon>metagenomes</taxon>
        <taxon>ecological metagenomes</taxon>
    </lineage>
</organism>
<dbReference type="EMBL" id="VSSQ01000327">
    <property type="protein sequence ID" value="MPL91348.1"/>
    <property type="molecule type" value="Genomic_DNA"/>
</dbReference>
<sequence>MKIRFFIFLIISLFLTDLYSQTSQAIEFIPHYGKVFQMNDFLKGNRTGKPIDRVKTLSIRYIIHTDGSKDWHQLYNYLDYGVGFNFSTYNEPVHLGNSYSLYAFIYSPIIKWKKFTLKNDLAIGLSYVEKHWSVHNIENNVIGSSLNCYIQEGFVLEYLASNRFLIGLGFNFSHISNGSMKKPNSGINTFSSQINLRYNFYDNEVRYNHEKPEFDKGYDILLSSFGAIYNDRVELYYQDFHDPERYPERYFYAFGLNTTAYKNLNYKNNLGLGLTLGYDDLADNHFMNVNGILVSTTAPFFNRLNLSAFASYEYKINRFSAFAELGHYLIRKTTPLSNPNFFQRVGVRYLVYDNLLASVAIRATSFKKANYIEWGLGYRFKLVK</sequence>
<proteinExistence type="predicted"/>
<dbReference type="InterPro" id="IPR018550">
    <property type="entry name" value="Lipid-A_deacylase-rel"/>
</dbReference>
<reference evidence="1" key="1">
    <citation type="submission" date="2019-08" db="EMBL/GenBank/DDBJ databases">
        <authorList>
            <person name="Kucharzyk K."/>
            <person name="Murdoch R.W."/>
            <person name="Higgins S."/>
            <person name="Loffler F."/>
        </authorList>
    </citation>
    <scope>NUCLEOTIDE SEQUENCE</scope>
</reference>
<dbReference type="AlphaFoldDB" id="A0A644VJ27"/>
<dbReference type="Pfam" id="PF09411">
    <property type="entry name" value="PagL"/>
    <property type="match status" value="1"/>
</dbReference>
<dbReference type="Gene3D" id="2.40.160.20">
    <property type="match status" value="1"/>
</dbReference>
<accession>A0A644VJ27</accession>